<name>A0ABT0QAR2_9FLAO</name>
<reference evidence="6" key="1">
    <citation type="submission" date="2022-05" db="EMBL/GenBank/DDBJ databases">
        <authorList>
            <person name="Park J.-S."/>
        </authorList>
    </citation>
    <scope>NUCLEOTIDE SEQUENCE</scope>
    <source>
        <strain evidence="6">2012CJ34-3</strain>
    </source>
</reference>
<comment type="subcellular location">
    <subcellularLocation>
        <location evidence="1">Endomembrane system</location>
        <topology evidence="1">Multi-pass membrane protein</topology>
    </subcellularLocation>
</comment>
<sequence length="247" mass="29323">MALQEELKKQGDFLFKNRSYLPLIILLIGLGVYINTEYLGIEEATETWFTKSYKFICLGICLFGLLIRIITVGHSPKNTSGRNTKEGQIADVLNTTGLYSLVRHPLYVGNFFIWLGVAMLTENSWFIIAFILFYAFYYERIMYAEESFLRNKFGKHYLDWANNVPAFIPTFKNYKRHRHSFRIKKVLKKEKNGLTAIFLLFWFFEFIGETVENRKIVMEYDFWFYSALVSLMIYFILKTMKKRKLLN</sequence>
<evidence type="ECO:0000313" key="7">
    <source>
        <dbReference type="Proteomes" id="UP001165381"/>
    </source>
</evidence>
<feature type="transmembrane region" description="Helical" evidence="5">
    <location>
        <begin position="192"/>
        <end position="208"/>
    </location>
</feature>
<dbReference type="Proteomes" id="UP001165381">
    <property type="component" value="Unassembled WGS sequence"/>
</dbReference>
<evidence type="ECO:0000256" key="2">
    <source>
        <dbReference type="ARBA" id="ARBA00022692"/>
    </source>
</evidence>
<feature type="transmembrane region" description="Helical" evidence="5">
    <location>
        <begin position="220"/>
        <end position="237"/>
    </location>
</feature>
<organism evidence="6 7">
    <name type="scientific">Jejuia spongiicola</name>
    <dbReference type="NCBI Taxonomy" id="2942207"/>
    <lineage>
        <taxon>Bacteria</taxon>
        <taxon>Pseudomonadati</taxon>
        <taxon>Bacteroidota</taxon>
        <taxon>Flavobacteriia</taxon>
        <taxon>Flavobacteriales</taxon>
        <taxon>Flavobacteriaceae</taxon>
        <taxon>Jejuia</taxon>
    </lineage>
</organism>
<dbReference type="PROSITE" id="PS50244">
    <property type="entry name" value="S5A_REDUCTASE"/>
    <property type="match status" value="1"/>
</dbReference>
<feature type="transmembrane region" description="Helical" evidence="5">
    <location>
        <begin position="53"/>
        <end position="71"/>
    </location>
</feature>
<evidence type="ECO:0000256" key="1">
    <source>
        <dbReference type="ARBA" id="ARBA00004127"/>
    </source>
</evidence>
<dbReference type="Gene3D" id="1.20.120.1630">
    <property type="match status" value="1"/>
</dbReference>
<dbReference type="PANTHER" id="PTHR12714">
    <property type="entry name" value="PROTEIN-S ISOPRENYLCYSTEINE O-METHYLTRANSFERASE"/>
    <property type="match status" value="1"/>
</dbReference>
<protein>
    <submittedName>
        <fullName evidence="6">Isoprenylcysteine carboxylmethyltransferase family protein</fullName>
    </submittedName>
</protein>
<keyword evidence="4 5" id="KW-0472">Membrane</keyword>
<evidence type="ECO:0000256" key="4">
    <source>
        <dbReference type="ARBA" id="ARBA00023136"/>
    </source>
</evidence>
<feature type="transmembrane region" description="Helical" evidence="5">
    <location>
        <begin position="20"/>
        <end position="41"/>
    </location>
</feature>
<keyword evidence="2 5" id="KW-0812">Transmembrane</keyword>
<keyword evidence="7" id="KW-1185">Reference proteome</keyword>
<dbReference type="Pfam" id="PF04191">
    <property type="entry name" value="PEMT"/>
    <property type="match status" value="1"/>
</dbReference>
<dbReference type="InterPro" id="IPR007318">
    <property type="entry name" value="Phopholipid_MeTrfase"/>
</dbReference>
<dbReference type="EMBL" id="JAMFLZ010000001">
    <property type="protein sequence ID" value="MCL6294071.1"/>
    <property type="molecule type" value="Genomic_DNA"/>
</dbReference>
<accession>A0ABT0QAR2</accession>
<keyword evidence="3 5" id="KW-1133">Transmembrane helix</keyword>
<feature type="transmembrane region" description="Helical" evidence="5">
    <location>
        <begin position="111"/>
        <end position="137"/>
    </location>
</feature>
<gene>
    <name evidence="6" type="ORF">M3P09_03640</name>
</gene>
<evidence type="ECO:0000313" key="6">
    <source>
        <dbReference type="EMBL" id="MCL6294071.1"/>
    </source>
</evidence>
<dbReference type="RefSeq" id="WP_249972065.1">
    <property type="nucleotide sequence ID" value="NZ_JAMFLZ010000001.1"/>
</dbReference>
<proteinExistence type="predicted"/>
<evidence type="ECO:0000256" key="5">
    <source>
        <dbReference type="SAM" id="Phobius"/>
    </source>
</evidence>
<comment type="caution">
    <text evidence="6">The sequence shown here is derived from an EMBL/GenBank/DDBJ whole genome shotgun (WGS) entry which is preliminary data.</text>
</comment>
<dbReference type="PANTHER" id="PTHR12714:SF9">
    <property type="entry name" value="PROTEIN-S-ISOPRENYLCYSTEINE O-METHYLTRANSFERASE"/>
    <property type="match status" value="1"/>
</dbReference>
<evidence type="ECO:0000256" key="3">
    <source>
        <dbReference type="ARBA" id="ARBA00022989"/>
    </source>
</evidence>